<organism evidence="1 2">
    <name type="scientific">Stegastes partitus</name>
    <name type="common">bicolor damselfish</name>
    <dbReference type="NCBI Taxonomy" id="144197"/>
    <lineage>
        <taxon>Eukaryota</taxon>
        <taxon>Metazoa</taxon>
        <taxon>Chordata</taxon>
        <taxon>Craniata</taxon>
        <taxon>Vertebrata</taxon>
        <taxon>Euteleostomi</taxon>
        <taxon>Actinopterygii</taxon>
        <taxon>Neopterygii</taxon>
        <taxon>Teleostei</taxon>
        <taxon>Neoteleostei</taxon>
        <taxon>Acanthomorphata</taxon>
        <taxon>Ovalentaria</taxon>
        <taxon>Pomacentridae</taxon>
        <taxon>Stegastes</taxon>
    </lineage>
</organism>
<reference evidence="2" key="1">
    <citation type="submission" date="2025-08" db="UniProtKB">
        <authorList>
            <consortium name="RefSeq"/>
        </authorList>
    </citation>
    <scope>IDENTIFICATION</scope>
</reference>
<gene>
    <name evidence="2" type="primary">LOC103369276</name>
</gene>
<evidence type="ECO:0000313" key="2">
    <source>
        <dbReference type="RefSeq" id="XP_008296175.1"/>
    </source>
</evidence>
<keyword evidence="1" id="KW-1185">Reference proteome</keyword>
<dbReference type="GeneID" id="103369276"/>
<evidence type="ECO:0000313" key="1">
    <source>
        <dbReference type="Proteomes" id="UP000694891"/>
    </source>
</evidence>
<protein>
    <submittedName>
        <fullName evidence="2">Phytanoyl-CoA dioxygenase, peroxisomal-like</fullName>
    </submittedName>
</protein>
<dbReference type="RefSeq" id="XP_008296175.1">
    <property type="nucleotide sequence ID" value="XM_008297953.1"/>
</dbReference>
<name>A0A9Y4NF98_9TELE</name>
<dbReference type="Gene3D" id="2.60.120.620">
    <property type="entry name" value="q2cbj1_9rhob like domain"/>
    <property type="match status" value="1"/>
</dbReference>
<sequence length="102" mass="11968">MSRAADRLRLLINHLDRSPATITAEPTSTQTFTYSHPQRLRYSFDTDLLTPEDRLFYEENGFLLVKNLVSEEDIDRFRMPGPSEVAWCREREFQCEDAVDEP</sequence>
<dbReference type="Proteomes" id="UP000694891">
    <property type="component" value="Unplaced"/>
</dbReference>
<dbReference type="AlphaFoldDB" id="A0A9Y4NF98"/>
<dbReference type="SUPFAM" id="SSF51197">
    <property type="entry name" value="Clavaminate synthase-like"/>
    <property type="match status" value="1"/>
</dbReference>
<accession>A0A9Y4NF98</accession>
<proteinExistence type="predicted"/>